<evidence type="ECO:0000256" key="1">
    <source>
        <dbReference type="SAM" id="MobiDB-lite"/>
    </source>
</evidence>
<reference evidence="4" key="1">
    <citation type="journal article" date="2014" name="Front. Microbiol.">
        <title>High frequency of phylogenetically diverse reductive dehalogenase-homologous genes in deep subseafloor sedimentary metagenomes.</title>
        <authorList>
            <person name="Kawai M."/>
            <person name="Futagami T."/>
            <person name="Toyoda A."/>
            <person name="Takaki Y."/>
            <person name="Nishi S."/>
            <person name="Hori S."/>
            <person name="Arai W."/>
            <person name="Tsubouchi T."/>
            <person name="Morono Y."/>
            <person name="Uchiyama I."/>
            <person name="Ito T."/>
            <person name="Fujiyama A."/>
            <person name="Inagaki F."/>
            <person name="Takami H."/>
        </authorList>
    </citation>
    <scope>NUCLEOTIDE SEQUENCE</scope>
    <source>
        <strain evidence="4">Expedition CK06-06</strain>
    </source>
</reference>
<organism evidence="4">
    <name type="scientific">marine sediment metagenome</name>
    <dbReference type="NCBI Taxonomy" id="412755"/>
    <lineage>
        <taxon>unclassified sequences</taxon>
        <taxon>metagenomes</taxon>
        <taxon>ecological metagenomes</taxon>
    </lineage>
</organism>
<feature type="domain" description="GEVED" evidence="2">
    <location>
        <begin position="304"/>
        <end position="376"/>
    </location>
</feature>
<name>X0SSF6_9ZZZZ</name>
<dbReference type="InterPro" id="IPR045474">
    <property type="entry name" value="GEVED"/>
</dbReference>
<comment type="caution">
    <text evidence="4">The sequence shown here is derived from an EMBL/GenBank/DDBJ whole genome shotgun (WGS) entry which is preliminary data.</text>
</comment>
<feature type="non-terminal residue" evidence="4">
    <location>
        <position position="1"/>
    </location>
</feature>
<evidence type="ECO:0000313" key="4">
    <source>
        <dbReference type="EMBL" id="GAF78847.1"/>
    </source>
</evidence>
<dbReference type="Pfam" id="PF20009">
    <property type="entry name" value="GEVED"/>
    <property type="match status" value="1"/>
</dbReference>
<gene>
    <name evidence="4" type="ORF">S01H1_13803</name>
</gene>
<feature type="region of interest" description="Disordered" evidence="1">
    <location>
        <begin position="240"/>
        <end position="280"/>
    </location>
</feature>
<feature type="compositionally biased region" description="Acidic residues" evidence="1">
    <location>
        <begin position="266"/>
        <end position="276"/>
    </location>
</feature>
<feature type="domain" description="DUF7901" evidence="3">
    <location>
        <begin position="21"/>
        <end position="204"/>
    </location>
</feature>
<dbReference type="InterPro" id="IPR057223">
    <property type="entry name" value="DUF7901"/>
</dbReference>
<evidence type="ECO:0000259" key="3">
    <source>
        <dbReference type="Pfam" id="PF25470"/>
    </source>
</evidence>
<dbReference type="AlphaFoldDB" id="X0SSF6"/>
<protein>
    <submittedName>
        <fullName evidence="4">Uncharacterized protein</fullName>
    </submittedName>
</protein>
<proteinExistence type="predicted"/>
<sequence length="401" mass="45257">HYEDWPSWGEWWDEGWSHLWTAADDWPCDSNRPITALAWWGSYLGYQFQPCHGPFMTLPEPPAYFWISIWTDVPDPDPDDPLMYSHPNDIIWEYNAYDYDEVLVGFDKDPRDQTGPPREPVFRYSVRLPEDEWFWQEEDEAVYWLMIVAVYEYHFPEYEWGWTIHEHVYNDDAVQGYPTFNNGEDWGWYEVFDETGASADMSFILYTDPYAEAPGLDFGDANDPPYPTLLANDGARHVIDGPWLGPADDNPDPEADGQPDPQALGDDNDGNDDEDGVTIPTLTQGIPATITIEVTDFSFAGAVVELWIDYDGSGSWEAAELVYNGMLLTGTYPIPVTAPFDSVVGQTFARCRISSNGTGSPTGLAPDGEVEDYEVTIEEGLDFGDANDLPYPTLLANNGAR</sequence>
<evidence type="ECO:0000259" key="2">
    <source>
        <dbReference type="Pfam" id="PF20009"/>
    </source>
</evidence>
<feature type="non-terminal residue" evidence="4">
    <location>
        <position position="401"/>
    </location>
</feature>
<dbReference type="EMBL" id="BARS01007138">
    <property type="protein sequence ID" value="GAF78847.1"/>
    <property type="molecule type" value="Genomic_DNA"/>
</dbReference>
<accession>X0SSF6</accession>
<dbReference type="Pfam" id="PF25470">
    <property type="entry name" value="DUF7901"/>
    <property type="match status" value="1"/>
</dbReference>